<name>X1N3D2_9ZZZZ</name>
<evidence type="ECO:0000313" key="2">
    <source>
        <dbReference type="EMBL" id="GAI24781.1"/>
    </source>
</evidence>
<proteinExistence type="predicted"/>
<dbReference type="Pfam" id="PF08241">
    <property type="entry name" value="Methyltransf_11"/>
    <property type="match status" value="1"/>
</dbReference>
<feature type="domain" description="Methyltransferase type 11" evidence="1">
    <location>
        <begin position="143"/>
        <end position="240"/>
    </location>
</feature>
<gene>
    <name evidence="2" type="ORF">S06H3_29901</name>
</gene>
<dbReference type="SUPFAM" id="SSF53335">
    <property type="entry name" value="S-adenosyl-L-methionine-dependent methyltransferases"/>
    <property type="match status" value="1"/>
</dbReference>
<dbReference type="InterPro" id="IPR013216">
    <property type="entry name" value="Methyltransf_11"/>
</dbReference>
<dbReference type="EMBL" id="BARV01017567">
    <property type="protein sequence ID" value="GAI24781.1"/>
    <property type="molecule type" value="Genomic_DNA"/>
</dbReference>
<dbReference type="AlphaFoldDB" id="X1N3D2"/>
<evidence type="ECO:0000259" key="1">
    <source>
        <dbReference type="Pfam" id="PF08241"/>
    </source>
</evidence>
<dbReference type="CDD" id="cd02440">
    <property type="entry name" value="AdoMet_MTases"/>
    <property type="match status" value="1"/>
</dbReference>
<dbReference type="InterPro" id="IPR029063">
    <property type="entry name" value="SAM-dependent_MTases_sf"/>
</dbReference>
<feature type="non-terminal residue" evidence="2">
    <location>
        <position position="1"/>
    </location>
</feature>
<sequence>PCLVGKYLGAEEFGDKKEVLITGFKPRQIAKNLESLIKNFGLRKKLSFNARKRIKKDFDINELLKKEIRFLKNFSPSRWRFFTPRRCVFPFIWLLKKSKNLSALSCRLTQLTGKSKYPIHPKHLIKIEKPWYLKDIKRNDLVLDLGCGNGQNTLKTARKCKRIIGIDYDEEQLEIARLTVKDKKIKNARFIDADLEKKLPFKKNSFDKILALDILEHLNKRKQFLLEIKRILKPNGTVFIAVPNKNTSWKRLQKKAGFNFYTDPDHKIEYSLKEIKNILSASG</sequence>
<feature type="non-terminal residue" evidence="2">
    <location>
        <position position="283"/>
    </location>
</feature>
<accession>X1N3D2</accession>
<dbReference type="GO" id="GO:0008757">
    <property type="term" value="F:S-adenosylmethionine-dependent methyltransferase activity"/>
    <property type="evidence" value="ECO:0007669"/>
    <property type="project" value="InterPro"/>
</dbReference>
<organism evidence="2">
    <name type="scientific">marine sediment metagenome</name>
    <dbReference type="NCBI Taxonomy" id="412755"/>
    <lineage>
        <taxon>unclassified sequences</taxon>
        <taxon>metagenomes</taxon>
        <taxon>ecological metagenomes</taxon>
    </lineage>
</organism>
<protein>
    <recommendedName>
        <fullName evidence="1">Methyltransferase type 11 domain-containing protein</fullName>
    </recommendedName>
</protein>
<dbReference type="PANTHER" id="PTHR43861">
    <property type="entry name" value="TRANS-ACONITATE 2-METHYLTRANSFERASE-RELATED"/>
    <property type="match status" value="1"/>
</dbReference>
<dbReference type="Gene3D" id="3.40.50.150">
    <property type="entry name" value="Vaccinia Virus protein VP39"/>
    <property type="match status" value="1"/>
</dbReference>
<comment type="caution">
    <text evidence="2">The sequence shown here is derived from an EMBL/GenBank/DDBJ whole genome shotgun (WGS) entry which is preliminary data.</text>
</comment>
<reference evidence="2" key="1">
    <citation type="journal article" date="2014" name="Front. Microbiol.">
        <title>High frequency of phylogenetically diverse reductive dehalogenase-homologous genes in deep subseafloor sedimentary metagenomes.</title>
        <authorList>
            <person name="Kawai M."/>
            <person name="Futagami T."/>
            <person name="Toyoda A."/>
            <person name="Takaki Y."/>
            <person name="Nishi S."/>
            <person name="Hori S."/>
            <person name="Arai W."/>
            <person name="Tsubouchi T."/>
            <person name="Morono Y."/>
            <person name="Uchiyama I."/>
            <person name="Ito T."/>
            <person name="Fujiyama A."/>
            <person name="Inagaki F."/>
            <person name="Takami H."/>
        </authorList>
    </citation>
    <scope>NUCLEOTIDE SEQUENCE</scope>
    <source>
        <strain evidence="2">Expedition CK06-06</strain>
    </source>
</reference>